<dbReference type="EMBL" id="UWPJ01000031">
    <property type="protein sequence ID" value="VCU71877.1"/>
    <property type="molecule type" value="Genomic_DNA"/>
</dbReference>
<dbReference type="Pfam" id="PF00355">
    <property type="entry name" value="Rieske"/>
    <property type="match status" value="1"/>
</dbReference>
<dbReference type="PROSITE" id="PS51296">
    <property type="entry name" value="RIESKE"/>
    <property type="match status" value="1"/>
</dbReference>
<protein>
    <submittedName>
        <fullName evidence="7">Phthalate 4,5-dioxygenase oxygenase subunit</fullName>
        <ecNumber evidence="7">1.14.12.7</ecNumber>
    </submittedName>
</protein>
<gene>
    <name evidence="7" type="primary">pht3_7</name>
    <name evidence="7" type="ORF">PIGHUM_03968</name>
</gene>
<dbReference type="Gene3D" id="2.102.10.10">
    <property type="entry name" value="Rieske [2Fe-2S] iron-sulphur domain"/>
    <property type="match status" value="1"/>
</dbReference>
<dbReference type="SUPFAM" id="SSF55961">
    <property type="entry name" value="Bet v1-like"/>
    <property type="match status" value="1"/>
</dbReference>
<evidence type="ECO:0000256" key="4">
    <source>
        <dbReference type="ARBA" id="ARBA00023004"/>
    </source>
</evidence>
<keyword evidence="4" id="KW-0408">Iron</keyword>
<evidence type="ECO:0000256" key="5">
    <source>
        <dbReference type="ARBA" id="ARBA00023014"/>
    </source>
</evidence>
<dbReference type="InterPro" id="IPR036922">
    <property type="entry name" value="Rieske_2Fe-2S_sf"/>
</dbReference>
<dbReference type="PANTHER" id="PTHR21266:SF59">
    <property type="entry name" value="BLR4922 PROTEIN"/>
    <property type="match status" value="1"/>
</dbReference>
<dbReference type="Proteomes" id="UP000277294">
    <property type="component" value="Unassembled WGS sequence"/>
</dbReference>
<sequence length="425" mass="47373">MLSHTNNDLVTRTSADTPGGKLFRRYWQPVALSRELQAGTPLPVTLLGDALVLYRMDDGAPALMDRHCPHRGVDLSYARIEGKALRCLYHGWLLDHDGRCLDQPGEPSTSTQKDRIRQPAYPCFEAGGLVFAYLGEGAPPPRPDHAFFRADPGQLYVSKLFHSCNYLQGLEGYCDPQHLSYLHRFEREASPDPGATSLFSADSSPRIDLEETAYGLRIFSTRQFGDGSRYVRISNYLFPNGAAFDGDPVVDPARRIAARGYSLNWAVPIDDTHHWKYVVIFREDGPVDTAFLDRNFDEVGPDFKSSRNAANRYLQDRGTMDRCFAGMGHGFYNHDLYATESMGAIMDRTREHLGATDRVIIALRKQLLNNIRAQQEGQPPLAAGLDGEASPLADMIVHSTMLDTEASNQELVASALAKRRESIHA</sequence>
<dbReference type="RefSeq" id="WP_160142366.1">
    <property type="nucleotide sequence ID" value="NZ_UWPJ01000031.1"/>
</dbReference>
<dbReference type="OrthoDB" id="9790995at2"/>
<keyword evidence="3 7" id="KW-0560">Oxidoreductase</keyword>
<name>A0A3P4B6F7_9BURK</name>
<evidence type="ECO:0000256" key="1">
    <source>
        <dbReference type="ARBA" id="ARBA00022714"/>
    </source>
</evidence>
<dbReference type="PANTHER" id="PTHR21266">
    <property type="entry name" value="IRON-SULFUR DOMAIN CONTAINING PROTEIN"/>
    <property type="match status" value="1"/>
</dbReference>
<dbReference type="CDD" id="cd08878">
    <property type="entry name" value="RHO_alpha_C_DMO-like"/>
    <property type="match status" value="1"/>
</dbReference>
<keyword evidence="2" id="KW-0479">Metal-binding</keyword>
<evidence type="ECO:0000256" key="2">
    <source>
        <dbReference type="ARBA" id="ARBA00022723"/>
    </source>
</evidence>
<evidence type="ECO:0000313" key="8">
    <source>
        <dbReference type="Proteomes" id="UP000277294"/>
    </source>
</evidence>
<proteinExistence type="predicted"/>
<keyword evidence="7" id="KW-0223">Dioxygenase</keyword>
<evidence type="ECO:0000313" key="7">
    <source>
        <dbReference type="EMBL" id="VCU71877.1"/>
    </source>
</evidence>
<dbReference type="GO" id="GO:0005506">
    <property type="term" value="F:iron ion binding"/>
    <property type="evidence" value="ECO:0007669"/>
    <property type="project" value="InterPro"/>
</dbReference>
<organism evidence="7 8">
    <name type="scientific">Pigmentiphaga humi</name>
    <dbReference type="NCBI Taxonomy" id="2478468"/>
    <lineage>
        <taxon>Bacteria</taxon>
        <taxon>Pseudomonadati</taxon>
        <taxon>Pseudomonadota</taxon>
        <taxon>Betaproteobacteria</taxon>
        <taxon>Burkholderiales</taxon>
        <taxon>Alcaligenaceae</taxon>
        <taxon>Pigmentiphaga</taxon>
    </lineage>
</organism>
<keyword evidence="8" id="KW-1185">Reference proteome</keyword>
<dbReference type="PROSITE" id="PS00570">
    <property type="entry name" value="RING_HYDROXYL_ALPHA"/>
    <property type="match status" value="1"/>
</dbReference>
<dbReference type="Gene3D" id="3.90.380.10">
    <property type="entry name" value="Naphthalene 1,2-dioxygenase Alpha Subunit, Chain A, domain 1"/>
    <property type="match status" value="1"/>
</dbReference>
<dbReference type="GO" id="GO:0051537">
    <property type="term" value="F:2 iron, 2 sulfur cluster binding"/>
    <property type="evidence" value="ECO:0007669"/>
    <property type="project" value="UniProtKB-KW"/>
</dbReference>
<evidence type="ECO:0000259" key="6">
    <source>
        <dbReference type="PROSITE" id="PS51296"/>
    </source>
</evidence>
<dbReference type="SUPFAM" id="SSF50022">
    <property type="entry name" value="ISP domain"/>
    <property type="match status" value="1"/>
</dbReference>
<keyword evidence="1" id="KW-0001">2Fe-2S</keyword>
<dbReference type="InterPro" id="IPR017941">
    <property type="entry name" value="Rieske_2Fe-2S"/>
</dbReference>
<keyword evidence="5" id="KW-0411">Iron-sulfur</keyword>
<dbReference type="AlphaFoldDB" id="A0A3P4B6F7"/>
<dbReference type="GO" id="GO:0018620">
    <property type="term" value="F:phthalate 4,5-dioxygenase activity"/>
    <property type="evidence" value="ECO:0007669"/>
    <property type="project" value="UniProtKB-EC"/>
</dbReference>
<dbReference type="EC" id="1.14.12.7" evidence="7"/>
<evidence type="ECO:0000256" key="3">
    <source>
        <dbReference type="ARBA" id="ARBA00023002"/>
    </source>
</evidence>
<dbReference type="InterPro" id="IPR045623">
    <property type="entry name" value="LigXa_C"/>
</dbReference>
<dbReference type="InterPro" id="IPR050584">
    <property type="entry name" value="Cholesterol_7-desaturase"/>
</dbReference>
<reference evidence="7 8" key="1">
    <citation type="submission" date="2018-10" db="EMBL/GenBank/DDBJ databases">
        <authorList>
            <person name="Criscuolo A."/>
        </authorList>
    </citation>
    <scope>NUCLEOTIDE SEQUENCE [LARGE SCALE GENOMIC DNA]</scope>
    <source>
        <strain evidence="7">DnA1</strain>
    </source>
</reference>
<feature type="domain" description="Rieske" evidence="6">
    <location>
        <begin position="27"/>
        <end position="132"/>
    </location>
</feature>
<dbReference type="InterPro" id="IPR015881">
    <property type="entry name" value="ARHD_Rieske_2Fe_2S"/>
</dbReference>
<accession>A0A3P4B6F7</accession>
<dbReference type="Pfam" id="PF19301">
    <property type="entry name" value="LigXa_C"/>
    <property type="match status" value="1"/>
</dbReference>